<dbReference type="EMBL" id="FMPG01000013">
    <property type="protein sequence ID" value="SCT34942.1"/>
    <property type="molecule type" value="Genomic_DNA"/>
</dbReference>
<protein>
    <submittedName>
        <fullName evidence="3 4">Phage terminase</fullName>
    </submittedName>
</protein>
<dbReference type="InterPro" id="IPR052404">
    <property type="entry name" value="SPP1-like_terminase"/>
</dbReference>
<evidence type="ECO:0000313" key="4">
    <source>
        <dbReference type="EMBL" id="SCT34942.1"/>
    </source>
</evidence>
<dbReference type="PANTHER" id="PTHR41328">
    <property type="entry name" value="TERMINASE SMALL SUBUNIT-RELATED"/>
    <property type="match status" value="1"/>
</dbReference>
<dbReference type="InterPro" id="IPR005335">
    <property type="entry name" value="Terminase_ssu"/>
</dbReference>
<reference evidence="3 5" key="2">
    <citation type="submission" date="2016-09" db="EMBL/GenBank/DDBJ databases">
        <authorList>
            <consortium name="Pathogen Informatics"/>
            <person name="Sun Q."/>
            <person name="Inoue M."/>
        </authorList>
    </citation>
    <scope>NUCLEOTIDE SEQUENCE [LARGE SCALE GENOMIC DNA]</scope>
    <source>
        <strain evidence="3 5">82C</strain>
    </source>
</reference>
<organism evidence="4 6">
    <name type="scientific">Staphylococcus caeli</name>
    <dbReference type="NCBI Taxonomy" id="2201815"/>
    <lineage>
        <taxon>Bacteria</taxon>
        <taxon>Bacillati</taxon>
        <taxon>Bacillota</taxon>
        <taxon>Bacilli</taxon>
        <taxon>Bacillales</taxon>
        <taxon>Staphylococcaceae</taxon>
        <taxon>Staphylococcus</taxon>
    </lineage>
</organism>
<dbReference type="Gene3D" id="1.10.10.1400">
    <property type="entry name" value="Terminase, small subunit, N-terminal DNA-binding domain, HTH motif"/>
    <property type="match status" value="1"/>
</dbReference>
<dbReference type="Pfam" id="PF03592">
    <property type="entry name" value="Terminase_2"/>
    <property type="match status" value="1"/>
</dbReference>
<gene>
    <name evidence="4" type="ORF">SAMEA2297795_02317</name>
    <name evidence="3" type="ORF">SAMEA2297796_02050</name>
</gene>
<dbReference type="Gene3D" id="6.10.140.2160">
    <property type="match status" value="1"/>
</dbReference>
<name>A0A1D4PVF3_9STAP</name>
<dbReference type="AlphaFoldDB" id="A0A1D4PVF3"/>
<dbReference type="EMBL" id="FMPI01000017">
    <property type="protein sequence ID" value="SCT26949.1"/>
    <property type="molecule type" value="Genomic_DNA"/>
</dbReference>
<keyword evidence="5" id="KW-1185">Reference proteome</keyword>
<dbReference type="GO" id="GO:0051276">
    <property type="term" value="P:chromosome organization"/>
    <property type="evidence" value="ECO:0007669"/>
    <property type="project" value="InterPro"/>
</dbReference>
<reference evidence="4 6" key="1">
    <citation type="submission" date="2016-09" db="EMBL/GenBank/DDBJ databases">
        <authorList>
            <consortium name="Pathogen Informatics"/>
        </authorList>
    </citation>
    <scope>NUCLEOTIDE SEQUENCE [LARGE SCALE GENOMIC DNA]</scope>
    <source>
        <strain evidence="4 6">82B</strain>
    </source>
</reference>
<dbReference type="Proteomes" id="UP000095768">
    <property type="component" value="Unassembled WGS sequence"/>
</dbReference>
<evidence type="ECO:0000313" key="3">
    <source>
        <dbReference type="EMBL" id="SCT26949.1"/>
    </source>
</evidence>
<dbReference type="OrthoDB" id="7358785at2"/>
<dbReference type="PANTHER" id="PTHR41328:SF2">
    <property type="entry name" value="TERMINASE SMALL SUBUNIT"/>
    <property type="match status" value="1"/>
</dbReference>
<evidence type="ECO:0000313" key="6">
    <source>
        <dbReference type="Proteomes" id="UP000095768"/>
    </source>
</evidence>
<dbReference type="InterPro" id="IPR038713">
    <property type="entry name" value="Terminase_Gp1_N_sf"/>
</dbReference>
<accession>A0A1D4PVF3</accession>
<keyword evidence="2" id="KW-0231">Viral genome packaging</keyword>
<evidence type="ECO:0000313" key="5">
    <source>
        <dbReference type="Proteomes" id="UP000095412"/>
    </source>
</evidence>
<keyword evidence="1" id="KW-1188">Viral release from host cell</keyword>
<evidence type="ECO:0000256" key="1">
    <source>
        <dbReference type="ARBA" id="ARBA00022612"/>
    </source>
</evidence>
<sequence length="183" mass="20937">MSELNPRQEKFVSEYLKTLNLTQSAIKAGYSPQSAHTQGYRLLKNEKVANYLNEVKSKVIDDNVLSANEILHLLSNAAVGEETEMKEVVTKRGEYVKNPDTGKYNIIYNESVEMVEVPIKISDRLKARDLLGKYHTLFTDKHELTGDTPVIINVGEWDDEAEEEMDKKYPNRTKIIDDVPFED</sequence>
<proteinExistence type="predicted"/>
<evidence type="ECO:0000256" key="2">
    <source>
        <dbReference type="ARBA" id="ARBA00023219"/>
    </source>
</evidence>
<dbReference type="RefSeq" id="WP_069996219.1">
    <property type="nucleotide sequence ID" value="NZ_FMPG01000013.1"/>
</dbReference>
<dbReference type="Proteomes" id="UP000095412">
    <property type="component" value="Unassembled WGS sequence"/>
</dbReference>